<dbReference type="EMBL" id="JAUOZS010000001">
    <property type="protein sequence ID" value="MDT8900016.1"/>
    <property type="molecule type" value="Genomic_DNA"/>
</dbReference>
<dbReference type="InterPro" id="IPR011067">
    <property type="entry name" value="Plasmid_toxin/cell-grow_inhib"/>
</dbReference>
<dbReference type="Pfam" id="PF02452">
    <property type="entry name" value="PemK_toxin"/>
    <property type="match status" value="1"/>
</dbReference>
<dbReference type="RefSeq" id="WP_413778578.1">
    <property type="nucleotide sequence ID" value="NZ_JAUOZS010000001.1"/>
</dbReference>
<dbReference type="EC" id="3.1.-.-" evidence="3"/>
<dbReference type="GO" id="GO:0016787">
    <property type="term" value="F:hydrolase activity"/>
    <property type="evidence" value="ECO:0007669"/>
    <property type="project" value="UniProtKB-KW"/>
</dbReference>
<dbReference type="PANTHER" id="PTHR33988">
    <property type="entry name" value="ENDORIBONUCLEASE MAZF-RELATED"/>
    <property type="match status" value="1"/>
</dbReference>
<name>A0ABU3NT71_9FIRM</name>
<accession>A0ABU3NT71</accession>
<reference evidence="4 5" key="1">
    <citation type="submission" date="2023-07" db="EMBL/GenBank/DDBJ databases">
        <title>The novel representative of Negativicutes class, Anaeroselena agilis gen. nov. sp. nov.</title>
        <authorList>
            <person name="Prokofeva M.I."/>
            <person name="Elcheninov A.G."/>
            <person name="Klyukina A."/>
            <person name="Kublanov I.V."/>
            <person name="Frolov E.N."/>
            <person name="Podosokorskaya O.A."/>
        </authorList>
    </citation>
    <scope>NUCLEOTIDE SEQUENCE [LARGE SCALE GENOMIC DNA]</scope>
    <source>
        <strain evidence="4 5">4137-cl</strain>
    </source>
</reference>
<organism evidence="4 5">
    <name type="scientific">Anaeroselena agilis</name>
    <dbReference type="NCBI Taxonomy" id="3063788"/>
    <lineage>
        <taxon>Bacteria</taxon>
        <taxon>Bacillati</taxon>
        <taxon>Bacillota</taxon>
        <taxon>Negativicutes</taxon>
        <taxon>Acetonemataceae</taxon>
        <taxon>Anaeroselena</taxon>
    </lineage>
</organism>
<dbReference type="SUPFAM" id="SSF50118">
    <property type="entry name" value="Cell growth inhibitor/plasmid maintenance toxic component"/>
    <property type="match status" value="1"/>
</dbReference>
<dbReference type="PIRSF" id="PIRSF033490">
    <property type="entry name" value="MazF"/>
    <property type="match status" value="1"/>
</dbReference>
<keyword evidence="3" id="KW-0255">Endonuclease</keyword>
<comment type="similarity">
    <text evidence="1 3">Belongs to the PemK/MazF family.</text>
</comment>
<evidence type="ECO:0000256" key="3">
    <source>
        <dbReference type="PIRNR" id="PIRNR033490"/>
    </source>
</evidence>
<evidence type="ECO:0000256" key="1">
    <source>
        <dbReference type="ARBA" id="ARBA00007521"/>
    </source>
</evidence>
<protein>
    <recommendedName>
        <fullName evidence="3">mRNA interferase</fullName>
        <ecNumber evidence="3">3.1.-.-</ecNumber>
    </recommendedName>
</protein>
<dbReference type="Proteomes" id="UP001254848">
    <property type="component" value="Unassembled WGS sequence"/>
</dbReference>
<dbReference type="InterPro" id="IPR003477">
    <property type="entry name" value="PemK-like"/>
</dbReference>
<comment type="function">
    <text evidence="3">Toxic component of a type II toxin-antitoxin (TA) system.</text>
</comment>
<keyword evidence="3 4" id="KW-0378">Hydrolase</keyword>
<evidence type="ECO:0000313" key="4">
    <source>
        <dbReference type="EMBL" id="MDT8900016.1"/>
    </source>
</evidence>
<evidence type="ECO:0000256" key="2">
    <source>
        <dbReference type="ARBA" id="ARBA00022649"/>
    </source>
</evidence>
<keyword evidence="2" id="KW-1277">Toxin-antitoxin system</keyword>
<comment type="caution">
    <text evidence="4">The sequence shown here is derived from an EMBL/GenBank/DDBJ whole genome shotgun (WGS) entry which is preliminary data.</text>
</comment>
<dbReference type="PANTHER" id="PTHR33988:SF2">
    <property type="entry name" value="ENDORIBONUCLEASE MAZF"/>
    <property type="match status" value="1"/>
</dbReference>
<sequence length="116" mass="12932">MIVKRGDIYYANLSPVVGSEQGGHRPVLVIQNDVGNKYSPTVIVAAITSQISKAKLPTHVEISAKQFNLDKDSVILLEQLRTIDKRRLKEKITHLSEEIMTKVDEAIRISLGLILL</sequence>
<dbReference type="Gene3D" id="2.30.30.110">
    <property type="match status" value="1"/>
</dbReference>
<gene>
    <name evidence="4" type="ORF">Q4T40_02045</name>
</gene>
<proteinExistence type="inferred from homology"/>
<keyword evidence="3" id="KW-0540">Nuclease</keyword>
<evidence type="ECO:0000313" key="5">
    <source>
        <dbReference type="Proteomes" id="UP001254848"/>
    </source>
</evidence>
<keyword evidence="5" id="KW-1185">Reference proteome</keyword>